<feature type="domain" description="GST N-terminal" evidence="6">
    <location>
        <begin position="20"/>
        <end position="98"/>
    </location>
</feature>
<dbReference type="SUPFAM" id="SSF52833">
    <property type="entry name" value="Thioredoxin-like"/>
    <property type="match status" value="1"/>
</dbReference>
<keyword evidence="5" id="KW-0808">Transferase</keyword>
<feature type="non-terminal residue" evidence="8">
    <location>
        <position position="243"/>
    </location>
</feature>
<dbReference type="SFLD" id="SFLDG00358">
    <property type="entry name" value="Main_(cytGST)"/>
    <property type="match status" value="1"/>
</dbReference>
<proteinExistence type="evidence at transcript level"/>
<dbReference type="AlphaFoldDB" id="H8ZQF2"/>
<dbReference type="PANTHER" id="PTHR43968">
    <property type="match status" value="1"/>
</dbReference>
<comment type="catalytic activity">
    <reaction evidence="4 5">
        <text>L-dehydroascorbate + 2 glutathione = glutathione disulfide + L-ascorbate</text>
        <dbReference type="Rhea" id="RHEA:24424"/>
        <dbReference type="ChEBI" id="CHEBI:38290"/>
        <dbReference type="ChEBI" id="CHEBI:57925"/>
        <dbReference type="ChEBI" id="CHEBI:58297"/>
        <dbReference type="ChEBI" id="CHEBI:58539"/>
        <dbReference type="EC" id="1.8.5.1"/>
    </reaction>
</comment>
<dbReference type="InterPro" id="IPR040079">
    <property type="entry name" value="Glutathione_S-Trfase"/>
</dbReference>
<dbReference type="GO" id="GO:0004364">
    <property type="term" value="F:glutathione transferase activity"/>
    <property type="evidence" value="ECO:0007669"/>
    <property type="project" value="UniProtKB-UniRule"/>
</dbReference>
<protein>
    <recommendedName>
        <fullName evidence="5">Glutathione S-transferase omega</fullName>
        <shortName evidence="5">GSTO</shortName>
        <ecNumber evidence="5">1.20.4.2</ecNumber>
        <ecNumber evidence="5">1.8.5.1</ecNumber>
        <ecNumber evidence="5">2.5.1.18</ecNumber>
    </recommendedName>
    <alternativeName>
        <fullName evidence="5">Glutathione-dependent dehydroascorbate reductase</fullName>
    </alternativeName>
    <alternativeName>
        <fullName evidence="5">Monomethylarsonic acid reductase</fullName>
    </alternativeName>
</protein>
<dbReference type="InterPro" id="IPR036249">
    <property type="entry name" value="Thioredoxin-like_sf"/>
</dbReference>
<evidence type="ECO:0000313" key="8">
    <source>
        <dbReference type="EMBL" id="AET43965.1"/>
    </source>
</evidence>
<dbReference type="GO" id="GO:0045174">
    <property type="term" value="F:glutathione dehydrogenase (ascorbate) activity"/>
    <property type="evidence" value="ECO:0007669"/>
    <property type="project" value="UniProtKB-UniRule"/>
</dbReference>
<comment type="function">
    <text evidence="5">Exhibits glutathione-dependent thiol transferase activity. Has high dehydroascorbate reductase activity and may contribute to the recycling of ascorbic acid. Participates in the biotransformation of inorganic arsenic and reduces monomethylarsonic acid (MMA).</text>
</comment>
<dbReference type="EC" id="1.20.4.2" evidence="5"/>
<dbReference type="SUPFAM" id="SSF47616">
    <property type="entry name" value="GST C-terminal domain-like"/>
    <property type="match status" value="1"/>
</dbReference>
<evidence type="ECO:0000256" key="2">
    <source>
        <dbReference type="ARBA" id="ARBA00023002"/>
    </source>
</evidence>
<dbReference type="PRINTS" id="PR01625">
    <property type="entry name" value="GSTRNSFRASEO"/>
</dbReference>
<evidence type="ECO:0000256" key="1">
    <source>
        <dbReference type="ARBA" id="ARBA00011067"/>
    </source>
</evidence>
<dbReference type="GO" id="GO:0006749">
    <property type="term" value="P:glutathione metabolic process"/>
    <property type="evidence" value="ECO:0007669"/>
    <property type="project" value="UniProtKB-UniRule"/>
</dbReference>
<dbReference type="GO" id="GO:0050610">
    <property type="term" value="F:methylarsonate reductase activity"/>
    <property type="evidence" value="ECO:0007669"/>
    <property type="project" value="UniProtKB-UniRule"/>
</dbReference>
<dbReference type="Gene3D" id="3.40.30.10">
    <property type="entry name" value="Glutaredoxin"/>
    <property type="match status" value="1"/>
</dbReference>
<dbReference type="EMBL" id="JN413223">
    <property type="protein sequence ID" value="AET43965.1"/>
    <property type="molecule type" value="mRNA"/>
</dbReference>
<dbReference type="PROSITE" id="PS50405">
    <property type="entry name" value="GST_CTER"/>
    <property type="match status" value="1"/>
</dbReference>
<accession>H8ZQF2</accession>
<feature type="domain" description="GST C-terminal" evidence="7">
    <location>
        <begin position="103"/>
        <end position="227"/>
    </location>
</feature>
<dbReference type="InterPro" id="IPR004045">
    <property type="entry name" value="Glutathione_S-Trfase_N"/>
</dbReference>
<reference evidence="8" key="1">
    <citation type="submission" date="2011-08" db="EMBL/GenBank/DDBJ databases">
        <authorList>
            <person name="Kim B.-M."/>
            <person name="Rhee J.-S."/>
            <person name="Lee J.-S."/>
        </authorList>
    </citation>
    <scope>NUCLEOTIDE SEQUENCE</scope>
</reference>
<dbReference type="Pfam" id="PF13417">
    <property type="entry name" value="GST_N_3"/>
    <property type="match status" value="1"/>
</dbReference>
<dbReference type="FunFam" id="3.40.30.10:FF:000123">
    <property type="entry name" value="Glutathione transferase o1"/>
    <property type="match status" value="1"/>
</dbReference>
<dbReference type="SFLD" id="SFLDS00019">
    <property type="entry name" value="Glutathione_Transferase_(cytos"/>
    <property type="match status" value="1"/>
</dbReference>
<name>H8ZQF2_REICL</name>
<evidence type="ECO:0000256" key="5">
    <source>
        <dbReference type="RuleBase" id="RU368071"/>
    </source>
</evidence>
<dbReference type="GO" id="GO:0005737">
    <property type="term" value="C:cytoplasm"/>
    <property type="evidence" value="ECO:0007669"/>
    <property type="project" value="InterPro"/>
</dbReference>
<evidence type="ECO:0000256" key="4">
    <source>
        <dbReference type="ARBA" id="ARBA00049544"/>
    </source>
</evidence>
<comment type="similarity">
    <text evidence="1 5">Belongs to the GST superfamily. Omega family.</text>
</comment>
<evidence type="ECO:0000259" key="6">
    <source>
        <dbReference type="PROSITE" id="PS50404"/>
    </source>
</evidence>
<dbReference type="EC" id="2.5.1.18" evidence="5"/>
<dbReference type="PROSITE" id="PS50404">
    <property type="entry name" value="GST_NTER"/>
    <property type="match status" value="1"/>
</dbReference>
<dbReference type="InterPro" id="IPR050983">
    <property type="entry name" value="GST_Omega/HSP26"/>
</dbReference>
<comment type="catalytic activity">
    <reaction evidence="3 5">
        <text>methylarsonate + 2 glutathione + H(+) = methylarsonous acid + glutathione disulfide + H2O</text>
        <dbReference type="Rhea" id="RHEA:15969"/>
        <dbReference type="ChEBI" id="CHEBI:15377"/>
        <dbReference type="ChEBI" id="CHEBI:15378"/>
        <dbReference type="ChEBI" id="CHEBI:17826"/>
        <dbReference type="ChEBI" id="CHEBI:33409"/>
        <dbReference type="ChEBI" id="CHEBI:57925"/>
        <dbReference type="ChEBI" id="CHEBI:58297"/>
        <dbReference type="EC" id="1.20.4.2"/>
    </reaction>
</comment>
<dbReference type="InterPro" id="IPR010987">
    <property type="entry name" value="Glutathione-S-Trfase_C-like"/>
</dbReference>
<evidence type="ECO:0000259" key="7">
    <source>
        <dbReference type="PROSITE" id="PS50405"/>
    </source>
</evidence>
<dbReference type="InterPro" id="IPR036282">
    <property type="entry name" value="Glutathione-S-Trfase_C_sf"/>
</dbReference>
<evidence type="ECO:0000256" key="3">
    <source>
        <dbReference type="ARBA" id="ARBA00048353"/>
    </source>
</evidence>
<dbReference type="FunFam" id="1.20.1050.10:FF:000009">
    <property type="entry name" value="Glutathione S-transferase omega-1"/>
    <property type="match status" value="1"/>
</dbReference>
<dbReference type="InterPro" id="IPR005442">
    <property type="entry name" value="GST_omega"/>
</dbReference>
<dbReference type="InterPro" id="IPR004046">
    <property type="entry name" value="GST_C"/>
</dbReference>
<sequence length="243" mass="27475">MANPTKTLTKNSPLPALDAGATRLYSMRFCPFAHRASLVLAHKGVQYETLNIHLGNKPEWFQEKNPNGEVPVLETDGNIVYDSLVVAEYLDQVYKKSPLIPDDPLRKAHDAMIINYNGSKFVPNYYKILGSKGTEEEPITAMMTALEKLEDFLAARKSTFSEGDKPAFIDFMIWPWHERLPSLKKFEQVDVSLKKFPSLKKWYAAMIEVPAVKTCGFSVEMHDKFNIAWKGGDPDAFDVGLDQ</sequence>
<reference evidence="8" key="2">
    <citation type="journal article" date="2012" name="Fish Shellfish Immunol.">
        <title>Immune gene mining by pyrosequencing in the rockshell, Thais clavigera.</title>
        <authorList>
            <person name="Rhee J.S."/>
            <person name="Kim B.M."/>
            <person name="Jeong C.B."/>
            <person name="Horiguchi T."/>
            <person name="Lee Y.M."/>
            <person name="Kim I.C."/>
            <person name="Lee J.S."/>
        </authorList>
    </citation>
    <scope>NUCLEOTIDE SEQUENCE</scope>
</reference>
<dbReference type="PANTHER" id="PTHR43968:SF6">
    <property type="entry name" value="GLUTATHIONE S-TRANSFERASE OMEGA"/>
    <property type="match status" value="1"/>
</dbReference>
<comment type="catalytic activity">
    <reaction evidence="5">
        <text>RX + glutathione = an S-substituted glutathione + a halide anion + H(+)</text>
        <dbReference type="Rhea" id="RHEA:16437"/>
        <dbReference type="ChEBI" id="CHEBI:15378"/>
        <dbReference type="ChEBI" id="CHEBI:16042"/>
        <dbReference type="ChEBI" id="CHEBI:17792"/>
        <dbReference type="ChEBI" id="CHEBI:57925"/>
        <dbReference type="ChEBI" id="CHEBI:90779"/>
        <dbReference type="EC" id="2.5.1.18"/>
    </reaction>
</comment>
<dbReference type="Gene3D" id="1.20.1050.10">
    <property type="match status" value="1"/>
</dbReference>
<dbReference type="Pfam" id="PF14497">
    <property type="entry name" value="GST_C_3"/>
    <property type="match status" value="1"/>
</dbReference>
<dbReference type="EC" id="1.8.5.1" evidence="5"/>
<keyword evidence="2 5" id="KW-0560">Oxidoreductase</keyword>
<organism evidence="8">
    <name type="scientific">Reishia clavigera</name>
    <name type="common">Sea snail</name>
    <name type="synonym">Purpura clavigera</name>
    <dbReference type="NCBI Taxonomy" id="272940"/>
    <lineage>
        <taxon>Eukaryota</taxon>
        <taxon>Metazoa</taxon>
        <taxon>Spiralia</taxon>
        <taxon>Lophotrochozoa</taxon>
        <taxon>Mollusca</taxon>
        <taxon>Gastropoda</taxon>
        <taxon>Caenogastropoda</taxon>
        <taxon>Neogastropoda</taxon>
        <taxon>Muricoidea</taxon>
        <taxon>Muricidae</taxon>
        <taxon>Reishia</taxon>
    </lineage>
</organism>